<evidence type="ECO:0000313" key="11">
    <source>
        <dbReference type="Proteomes" id="UP000004664"/>
    </source>
</evidence>
<keyword evidence="7" id="KW-0812">Transmembrane</keyword>
<dbReference type="Pfam" id="PF12729">
    <property type="entry name" value="4HB_MCP_1"/>
    <property type="match status" value="1"/>
</dbReference>
<dbReference type="GO" id="GO:0006935">
    <property type="term" value="P:chemotaxis"/>
    <property type="evidence" value="ECO:0007669"/>
    <property type="project" value="UniProtKB-KW"/>
</dbReference>
<dbReference type="GO" id="GO:0004888">
    <property type="term" value="F:transmembrane signaling receptor activity"/>
    <property type="evidence" value="ECO:0007669"/>
    <property type="project" value="InterPro"/>
</dbReference>
<dbReference type="InterPro" id="IPR003660">
    <property type="entry name" value="HAMP_dom"/>
</dbReference>
<dbReference type="CDD" id="cd11386">
    <property type="entry name" value="MCP_signal"/>
    <property type="match status" value="1"/>
</dbReference>
<dbReference type="Pfam" id="PF18947">
    <property type="entry name" value="HAMP_2"/>
    <property type="match status" value="1"/>
</dbReference>
<dbReference type="eggNOG" id="COG0840">
    <property type="taxonomic scope" value="Bacteria"/>
</dbReference>
<keyword evidence="3 5" id="KW-0807">Transducer</keyword>
<feature type="domain" description="Methyl-accepting transducer" evidence="8">
    <location>
        <begin position="351"/>
        <end position="566"/>
    </location>
</feature>
<feature type="coiled-coil region" evidence="6">
    <location>
        <begin position="537"/>
        <end position="564"/>
    </location>
</feature>
<dbReference type="Gene3D" id="1.10.287.950">
    <property type="entry name" value="Methyl-accepting chemotaxis protein"/>
    <property type="match status" value="1"/>
</dbReference>
<evidence type="ECO:0000256" key="1">
    <source>
        <dbReference type="ARBA" id="ARBA00004370"/>
    </source>
</evidence>
<evidence type="ECO:0000259" key="8">
    <source>
        <dbReference type="PROSITE" id="PS50111"/>
    </source>
</evidence>
<dbReference type="PROSITE" id="PS50111">
    <property type="entry name" value="CHEMOTAXIS_TRANSDUC_2"/>
    <property type="match status" value="1"/>
</dbReference>
<evidence type="ECO:0000256" key="2">
    <source>
        <dbReference type="ARBA" id="ARBA00022500"/>
    </source>
</evidence>
<keyword evidence="11" id="KW-1185">Reference proteome</keyword>
<sequence>MALLVCTALFGLAGLTVFSYSQIERVFTAANFASENSVPALIAVDKAVKNFGQVRVRLYRHVLNSDATKIASYEKELDASRTALAAALKEYEPTITDAEDRRLFNANKAALAAYEPGIEPVLALSRANKKDQAKDALNGLTATGRVLQDALDAQVKYNIDLARKSVDDAVEIKRKALIQSAAIAVTAFLMTAVMGFFITRNLMNQLGGEPDEAADIANKIAVGDLSSQIHLKPGDTASVFAAMKNMSDTLKGLLADTDVLVKAAAEGALDTRADASKYQGDFRKLVQGINDTLDGVIDPVNEAVEVLKEMEQGNLTQTVNGDYKGQLKDFKDTVNNTIAKLSQVIGEVNAAASNIAGASEEVSATAQNMSHATSEQAASVEETSASVEQMSASINQNTENAKVTDGMATQASGEAVQGGEAVRETVGAMKSIAGKIGIIDDIAYQTNLLALNAAIEAARAGEHGRGFAVVAAEVRKLAERSQIAAQEIGELAESSVDMAESAGKLLDTIVPSIKKTSDLVQEIAAASEEQSAGVGQINTAMDQLNQITQQNASSSEELAATSEEMSGQAAQLQELMAFFTVGDSAGALFKAPNVKPFKPAIKKAVIAKQAPNEAEFVRF</sequence>
<evidence type="ECO:0000256" key="4">
    <source>
        <dbReference type="ARBA" id="ARBA00029447"/>
    </source>
</evidence>
<dbReference type="InterPro" id="IPR004090">
    <property type="entry name" value="Chemotax_Me-accpt_rcpt"/>
</dbReference>
<dbReference type="PROSITE" id="PS50885">
    <property type="entry name" value="HAMP"/>
    <property type="match status" value="1"/>
</dbReference>
<dbReference type="InterPro" id="IPR024478">
    <property type="entry name" value="HlyB_4HB_MCP"/>
</dbReference>
<dbReference type="SMART" id="SM00283">
    <property type="entry name" value="MA"/>
    <property type="match status" value="1"/>
</dbReference>
<dbReference type="SUPFAM" id="SSF58104">
    <property type="entry name" value="Methyl-accepting chemotaxis protein (MCP) signaling domain"/>
    <property type="match status" value="1"/>
</dbReference>
<reference evidence="10 11" key="1">
    <citation type="submission" date="2011-06" db="EMBL/GenBank/DDBJ databases">
        <title>Genomic sequence of Methylobacter tundripaludum SV96.</title>
        <authorList>
            <consortium name="US DOE Joint Genome Institute"/>
            <person name="Lucas S."/>
            <person name="Han J."/>
            <person name="Lapidus A."/>
            <person name="Cheng J.-F."/>
            <person name="Goodwin L."/>
            <person name="Pitluck S."/>
            <person name="Held B."/>
            <person name="Detter J.C."/>
            <person name="Han C."/>
            <person name="Tapia R."/>
            <person name="Land M."/>
            <person name="Hauser L."/>
            <person name="Kyrpides N."/>
            <person name="Ivanova N."/>
            <person name="Ovchinnikova G."/>
            <person name="Pagani I."/>
            <person name="Klotz M.G."/>
            <person name="Dispirito A.A."/>
            <person name="Murrell J.C."/>
            <person name="Dunfield P."/>
            <person name="Kalyuzhnaya M.G."/>
            <person name="Svenning M."/>
            <person name="Trotsenko Y.A."/>
            <person name="Stein L.Y."/>
            <person name="Woyke T."/>
        </authorList>
    </citation>
    <scope>NUCLEOTIDE SEQUENCE [LARGE SCALE GENOMIC DNA]</scope>
    <source>
        <strain evidence="11">ATCC BAA-1195 / DSM 17260 / SV96</strain>
    </source>
</reference>
<dbReference type="InterPro" id="IPR051310">
    <property type="entry name" value="MCP_chemotaxis"/>
</dbReference>
<name>G3IVF3_METTV</name>
<dbReference type="STRING" id="697282.Mettu_1713"/>
<keyword evidence="2" id="KW-0145">Chemotaxis</keyword>
<evidence type="ECO:0000256" key="7">
    <source>
        <dbReference type="SAM" id="Phobius"/>
    </source>
</evidence>
<evidence type="ECO:0000256" key="3">
    <source>
        <dbReference type="ARBA" id="ARBA00023224"/>
    </source>
</evidence>
<keyword evidence="7" id="KW-0472">Membrane</keyword>
<dbReference type="AlphaFoldDB" id="G3IVF3"/>
<dbReference type="Gene3D" id="1.20.120.1530">
    <property type="match status" value="1"/>
</dbReference>
<dbReference type="PANTHER" id="PTHR43531">
    <property type="entry name" value="PROTEIN ICFG"/>
    <property type="match status" value="1"/>
</dbReference>
<keyword evidence="7" id="KW-1133">Transmembrane helix</keyword>
<dbReference type="FunFam" id="1.10.287.950:FF:000001">
    <property type="entry name" value="Methyl-accepting chemotaxis sensory transducer"/>
    <property type="match status" value="1"/>
</dbReference>
<dbReference type="Proteomes" id="UP000004664">
    <property type="component" value="Unassembled WGS sequence"/>
</dbReference>
<protein>
    <submittedName>
        <fullName evidence="10">Methyl-accepting chemotaxis sensory transducer</fullName>
    </submittedName>
</protein>
<evidence type="ECO:0000256" key="6">
    <source>
        <dbReference type="SAM" id="Coils"/>
    </source>
</evidence>
<keyword evidence="6" id="KW-0175">Coiled coil</keyword>
<proteinExistence type="inferred from homology"/>
<evidence type="ECO:0000259" key="9">
    <source>
        <dbReference type="PROSITE" id="PS50885"/>
    </source>
</evidence>
<dbReference type="CDD" id="cd19411">
    <property type="entry name" value="MCP2201-like_sensor"/>
    <property type="match status" value="1"/>
</dbReference>
<dbReference type="PRINTS" id="PR00260">
    <property type="entry name" value="CHEMTRNSDUCR"/>
</dbReference>
<dbReference type="GO" id="GO:0005886">
    <property type="term" value="C:plasma membrane"/>
    <property type="evidence" value="ECO:0007669"/>
    <property type="project" value="TreeGrafter"/>
</dbReference>
<dbReference type="EMBL" id="JH109152">
    <property type="protein sequence ID" value="EGW22880.1"/>
    <property type="molecule type" value="Genomic_DNA"/>
</dbReference>
<dbReference type="Pfam" id="PF00015">
    <property type="entry name" value="MCPsignal"/>
    <property type="match status" value="1"/>
</dbReference>
<feature type="transmembrane region" description="Helical" evidence="7">
    <location>
        <begin position="176"/>
        <end position="198"/>
    </location>
</feature>
<organism evidence="10 11">
    <name type="scientific">Methylobacter tundripaludum (strain ATCC BAA-1195 / DSM 17260 / SV96)</name>
    <dbReference type="NCBI Taxonomy" id="697282"/>
    <lineage>
        <taxon>Bacteria</taxon>
        <taxon>Pseudomonadati</taxon>
        <taxon>Pseudomonadota</taxon>
        <taxon>Gammaproteobacteria</taxon>
        <taxon>Methylococcales</taxon>
        <taxon>Methylococcaceae</taxon>
        <taxon>Methylobacter</taxon>
    </lineage>
</organism>
<accession>G3IVF3</accession>
<feature type="domain" description="HAMP" evidence="9">
    <location>
        <begin position="294"/>
        <end position="346"/>
    </location>
</feature>
<dbReference type="HOGENOM" id="CLU_000445_107_16_6"/>
<dbReference type="InterPro" id="IPR004089">
    <property type="entry name" value="MCPsignal_dom"/>
</dbReference>
<evidence type="ECO:0000313" key="10">
    <source>
        <dbReference type="EMBL" id="EGW22880.1"/>
    </source>
</evidence>
<gene>
    <name evidence="10" type="ORF">Mettu_1713</name>
</gene>
<dbReference type="InterPro" id="IPR047347">
    <property type="entry name" value="YvaQ-like_sensor"/>
</dbReference>
<dbReference type="PANTHER" id="PTHR43531:SF11">
    <property type="entry name" value="METHYL-ACCEPTING CHEMOTAXIS PROTEIN 3"/>
    <property type="match status" value="1"/>
</dbReference>
<comment type="subcellular location">
    <subcellularLocation>
        <location evidence="1">Membrane</location>
    </subcellularLocation>
</comment>
<comment type="similarity">
    <text evidence="4">Belongs to the methyl-accepting chemotaxis (MCP) protein family.</text>
</comment>
<dbReference type="GO" id="GO:0007165">
    <property type="term" value="P:signal transduction"/>
    <property type="evidence" value="ECO:0007669"/>
    <property type="project" value="UniProtKB-KW"/>
</dbReference>
<evidence type="ECO:0000256" key="5">
    <source>
        <dbReference type="PROSITE-ProRule" id="PRU00284"/>
    </source>
</evidence>